<dbReference type="EMBL" id="NKCK01000085">
    <property type="protein sequence ID" value="RSM01329.1"/>
    <property type="molecule type" value="Genomic_DNA"/>
</dbReference>
<proteinExistence type="predicted"/>
<protein>
    <submittedName>
        <fullName evidence="1">Uncharacterized protein</fullName>
    </submittedName>
</protein>
<evidence type="ECO:0000313" key="1">
    <source>
        <dbReference type="EMBL" id="RSM01329.1"/>
    </source>
</evidence>
<reference evidence="1 2" key="1">
    <citation type="submission" date="2017-06" db="EMBL/GenBank/DDBJ databases">
        <title>Comparative genomic analysis of Ambrosia Fusariam Clade fungi.</title>
        <authorList>
            <person name="Stajich J.E."/>
            <person name="Carrillo J."/>
            <person name="Kijimoto T."/>
            <person name="Eskalen A."/>
            <person name="O'Donnell K."/>
            <person name="Kasson M."/>
        </authorList>
    </citation>
    <scope>NUCLEOTIDE SEQUENCE [LARGE SCALE GENOMIC DNA]</scope>
    <source>
        <strain evidence="1 2">NRRL62579</strain>
    </source>
</reference>
<dbReference type="Proteomes" id="UP000287144">
    <property type="component" value="Unassembled WGS sequence"/>
</dbReference>
<gene>
    <name evidence="1" type="ORF">CEP52_008608</name>
</gene>
<sequence length="139" mass="14934">MAPHDDDGAAARRPVADDIEGDIMRFSELDFARLGLATQLNNNALGADKQNHFLPLQPSYPARQSSNQSLLTENITNLASPVVPGALPPAASQDLSLDFQPLDPALSSTVLVREPSRSLAFRDEGVDISVINHNPPPSR</sequence>
<organism evidence="1 2">
    <name type="scientific">Fusarium oligoseptatum</name>
    <dbReference type="NCBI Taxonomy" id="2604345"/>
    <lineage>
        <taxon>Eukaryota</taxon>
        <taxon>Fungi</taxon>
        <taxon>Dikarya</taxon>
        <taxon>Ascomycota</taxon>
        <taxon>Pezizomycotina</taxon>
        <taxon>Sordariomycetes</taxon>
        <taxon>Hypocreomycetidae</taxon>
        <taxon>Hypocreales</taxon>
        <taxon>Nectriaceae</taxon>
        <taxon>Fusarium</taxon>
        <taxon>Fusarium solani species complex</taxon>
    </lineage>
</organism>
<keyword evidence="2" id="KW-1185">Reference proteome</keyword>
<evidence type="ECO:0000313" key="2">
    <source>
        <dbReference type="Proteomes" id="UP000287144"/>
    </source>
</evidence>
<comment type="caution">
    <text evidence="1">The sequence shown here is derived from an EMBL/GenBank/DDBJ whole genome shotgun (WGS) entry which is preliminary data.</text>
</comment>
<dbReference type="AlphaFoldDB" id="A0A428TH19"/>
<name>A0A428TH19_9HYPO</name>
<accession>A0A428TH19</accession>